<comment type="caution">
    <text evidence="1">The sequence shown here is derived from an EMBL/GenBank/DDBJ whole genome shotgun (WGS) entry which is preliminary data.</text>
</comment>
<dbReference type="Proteomes" id="UP000268093">
    <property type="component" value="Unassembled WGS sequence"/>
</dbReference>
<accession>A0A433D331</accession>
<organism evidence="1 2">
    <name type="scientific">Jimgerdemannia flammicorona</name>
    <dbReference type="NCBI Taxonomy" id="994334"/>
    <lineage>
        <taxon>Eukaryota</taxon>
        <taxon>Fungi</taxon>
        <taxon>Fungi incertae sedis</taxon>
        <taxon>Mucoromycota</taxon>
        <taxon>Mucoromycotina</taxon>
        <taxon>Endogonomycetes</taxon>
        <taxon>Endogonales</taxon>
        <taxon>Endogonaceae</taxon>
        <taxon>Jimgerdemannia</taxon>
    </lineage>
</organism>
<keyword evidence="2" id="KW-1185">Reference proteome</keyword>
<reference evidence="1 2" key="1">
    <citation type="journal article" date="2018" name="New Phytol.">
        <title>Phylogenomics of Endogonaceae and evolution of mycorrhizas within Mucoromycota.</title>
        <authorList>
            <person name="Chang Y."/>
            <person name="Desiro A."/>
            <person name="Na H."/>
            <person name="Sandor L."/>
            <person name="Lipzen A."/>
            <person name="Clum A."/>
            <person name="Barry K."/>
            <person name="Grigoriev I.V."/>
            <person name="Martin F.M."/>
            <person name="Stajich J.E."/>
            <person name="Smith M.E."/>
            <person name="Bonito G."/>
            <person name="Spatafora J.W."/>
        </authorList>
    </citation>
    <scope>NUCLEOTIDE SEQUENCE [LARGE SCALE GENOMIC DNA]</scope>
    <source>
        <strain evidence="1 2">GMNB39</strain>
    </source>
</reference>
<evidence type="ECO:0000313" key="1">
    <source>
        <dbReference type="EMBL" id="RUP45235.1"/>
    </source>
</evidence>
<dbReference type="OrthoDB" id="2119945at2759"/>
<dbReference type="EMBL" id="RBNI01007589">
    <property type="protein sequence ID" value="RUP45235.1"/>
    <property type="molecule type" value="Genomic_DNA"/>
</dbReference>
<proteinExistence type="predicted"/>
<sequence>MIDNPISYYTLRQEYPICLHCSTKPDILFFPCSSSIHKFKLHGKHILAPIPALGLRPARVAHGLSLEVLGDVKTEPHPQVERVEVHKGRVELKRVHTV</sequence>
<evidence type="ECO:0000313" key="2">
    <source>
        <dbReference type="Proteomes" id="UP000268093"/>
    </source>
</evidence>
<gene>
    <name evidence="1" type="ORF">BC936DRAFT_148446</name>
</gene>
<dbReference type="AlphaFoldDB" id="A0A433D331"/>
<name>A0A433D331_9FUNG</name>
<protein>
    <submittedName>
        <fullName evidence="1">Uncharacterized protein</fullName>
    </submittedName>
</protein>